<evidence type="ECO:0000313" key="3">
    <source>
        <dbReference type="Proteomes" id="UP001189429"/>
    </source>
</evidence>
<accession>A0ABN9UJ79</accession>
<comment type="caution">
    <text evidence="2">The sequence shown here is derived from an EMBL/GenBank/DDBJ whole genome shotgun (WGS) entry which is preliminary data.</text>
</comment>
<proteinExistence type="predicted"/>
<name>A0ABN9UJ79_9DINO</name>
<gene>
    <name evidence="2" type="ORF">PCOR1329_LOCUS49013</name>
</gene>
<sequence length="149" mass="16325">MLEETCASPPKAGRQRGGQRTPQGRGEKSGCETRPARTARQAPLAWVAVCSNRTTGEERSSRRGSEESARTRRTWRAERGRGVRAGTCTNVHARGDRTRASGQRSMRAGTGTEEAATRHRHRDKRGGPRRSLSGKGYKLEQGPTVPAFL</sequence>
<dbReference type="Proteomes" id="UP001189429">
    <property type="component" value="Unassembled WGS sequence"/>
</dbReference>
<keyword evidence="3" id="KW-1185">Reference proteome</keyword>
<feature type="region of interest" description="Disordered" evidence="1">
    <location>
        <begin position="1"/>
        <end position="149"/>
    </location>
</feature>
<evidence type="ECO:0000313" key="2">
    <source>
        <dbReference type="EMBL" id="CAK0859748.1"/>
    </source>
</evidence>
<evidence type="ECO:0000256" key="1">
    <source>
        <dbReference type="SAM" id="MobiDB-lite"/>
    </source>
</evidence>
<feature type="compositionally biased region" description="Basic and acidic residues" evidence="1">
    <location>
        <begin position="55"/>
        <end position="81"/>
    </location>
</feature>
<protein>
    <submittedName>
        <fullName evidence="2">Uncharacterized protein</fullName>
    </submittedName>
</protein>
<feature type="compositionally biased region" description="Basic residues" evidence="1">
    <location>
        <begin position="118"/>
        <end position="128"/>
    </location>
</feature>
<feature type="compositionally biased region" description="Basic and acidic residues" evidence="1">
    <location>
        <begin position="25"/>
        <end position="35"/>
    </location>
</feature>
<reference evidence="2" key="1">
    <citation type="submission" date="2023-10" db="EMBL/GenBank/DDBJ databases">
        <authorList>
            <person name="Chen Y."/>
            <person name="Shah S."/>
            <person name="Dougan E. K."/>
            <person name="Thang M."/>
            <person name="Chan C."/>
        </authorList>
    </citation>
    <scope>NUCLEOTIDE SEQUENCE [LARGE SCALE GENOMIC DNA]</scope>
</reference>
<dbReference type="EMBL" id="CAUYUJ010015929">
    <property type="protein sequence ID" value="CAK0859748.1"/>
    <property type="molecule type" value="Genomic_DNA"/>
</dbReference>
<organism evidence="2 3">
    <name type="scientific">Prorocentrum cordatum</name>
    <dbReference type="NCBI Taxonomy" id="2364126"/>
    <lineage>
        <taxon>Eukaryota</taxon>
        <taxon>Sar</taxon>
        <taxon>Alveolata</taxon>
        <taxon>Dinophyceae</taxon>
        <taxon>Prorocentrales</taxon>
        <taxon>Prorocentraceae</taxon>
        <taxon>Prorocentrum</taxon>
    </lineage>
</organism>